<sequence>MGFEARLKMMDDCAEEIGCGDEGPQKGGLRQEAQARSPRMRRASWMSLGMMVTRLAWMAQRLVSSKSPTSAITAELWKRRSVLKSCAISRTSRWKGSLRISSSVDFW</sequence>
<comment type="caution">
    <text evidence="1">The sequence shown here is derived from an EMBL/GenBank/DDBJ whole genome shotgun (WGS) entry which is preliminary data.</text>
</comment>
<accession>A0AAN7NP15</accession>
<evidence type="ECO:0000313" key="2">
    <source>
        <dbReference type="Proteomes" id="UP001333110"/>
    </source>
</evidence>
<reference evidence="1 2" key="1">
    <citation type="journal article" date="2023" name="J. Hered.">
        <title>Chromosome-level genome of the wood stork (Mycteria americana) provides insight into avian chromosome evolution.</title>
        <authorList>
            <person name="Flamio R. Jr."/>
            <person name="Ramstad K.M."/>
        </authorList>
    </citation>
    <scope>NUCLEOTIDE SEQUENCE [LARGE SCALE GENOMIC DNA]</scope>
    <source>
        <strain evidence="1">JAX WOST 10</strain>
    </source>
</reference>
<keyword evidence="2" id="KW-1185">Reference proteome</keyword>
<evidence type="ECO:0000313" key="1">
    <source>
        <dbReference type="EMBL" id="KAK4828974.1"/>
    </source>
</evidence>
<proteinExistence type="predicted"/>
<dbReference type="Proteomes" id="UP001333110">
    <property type="component" value="Unassembled WGS sequence"/>
</dbReference>
<dbReference type="EMBL" id="JAUNZN010000001">
    <property type="protein sequence ID" value="KAK4828974.1"/>
    <property type="molecule type" value="Genomic_DNA"/>
</dbReference>
<name>A0AAN7NP15_MYCAM</name>
<gene>
    <name evidence="1" type="ORF">QYF61_001595</name>
</gene>
<protein>
    <submittedName>
        <fullName evidence="1">Uncharacterized protein</fullName>
    </submittedName>
</protein>
<dbReference type="AlphaFoldDB" id="A0AAN7NP15"/>
<organism evidence="1 2">
    <name type="scientific">Mycteria americana</name>
    <name type="common">Wood stork</name>
    <dbReference type="NCBI Taxonomy" id="33587"/>
    <lineage>
        <taxon>Eukaryota</taxon>
        <taxon>Metazoa</taxon>
        <taxon>Chordata</taxon>
        <taxon>Craniata</taxon>
        <taxon>Vertebrata</taxon>
        <taxon>Euteleostomi</taxon>
        <taxon>Archelosauria</taxon>
        <taxon>Archosauria</taxon>
        <taxon>Dinosauria</taxon>
        <taxon>Saurischia</taxon>
        <taxon>Theropoda</taxon>
        <taxon>Coelurosauria</taxon>
        <taxon>Aves</taxon>
        <taxon>Neognathae</taxon>
        <taxon>Neoaves</taxon>
        <taxon>Aequornithes</taxon>
        <taxon>Ciconiiformes</taxon>
        <taxon>Ciconiidae</taxon>
        <taxon>Mycteria</taxon>
    </lineage>
</organism>